<dbReference type="EMBL" id="GBRH01190612">
    <property type="protein sequence ID" value="JAE07284.1"/>
    <property type="molecule type" value="Transcribed_RNA"/>
</dbReference>
<reference evidence="1" key="2">
    <citation type="journal article" date="2015" name="Data Brief">
        <title>Shoot transcriptome of the giant reed, Arundo donax.</title>
        <authorList>
            <person name="Barrero R.A."/>
            <person name="Guerrero F.D."/>
            <person name="Moolhuijzen P."/>
            <person name="Goolsby J.A."/>
            <person name="Tidwell J."/>
            <person name="Bellgard S.E."/>
            <person name="Bellgard M.I."/>
        </authorList>
    </citation>
    <scope>NUCLEOTIDE SEQUENCE</scope>
    <source>
        <tissue evidence="1">Shoot tissue taken approximately 20 cm above the soil surface</tissue>
    </source>
</reference>
<name>A0A0A9F7T8_ARUDO</name>
<protein>
    <submittedName>
        <fullName evidence="1">Uncharacterized protein</fullName>
    </submittedName>
</protein>
<accession>A0A0A9F7T8</accession>
<reference evidence="1" key="1">
    <citation type="submission" date="2014-09" db="EMBL/GenBank/DDBJ databases">
        <authorList>
            <person name="Magalhaes I.L.F."/>
            <person name="Oliveira U."/>
            <person name="Santos F.R."/>
            <person name="Vidigal T.H.D.A."/>
            <person name="Brescovit A.D."/>
            <person name="Santos A.J."/>
        </authorList>
    </citation>
    <scope>NUCLEOTIDE SEQUENCE</scope>
    <source>
        <tissue evidence="1">Shoot tissue taken approximately 20 cm above the soil surface</tissue>
    </source>
</reference>
<dbReference type="AlphaFoldDB" id="A0A0A9F7T8"/>
<organism evidence="1">
    <name type="scientific">Arundo donax</name>
    <name type="common">Giant reed</name>
    <name type="synonym">Donax arundinaceus</name>
    <dbReference type="NCBI Taxonomy" id="35708"/>
    <lineage>
        <taxon>Eukaryota</taxon>
        <taxon>Viridiplantae</taxon>
        <taxon>Streptophyta</taxon>
        <taxon>Embryophyta</taxon>
        <taxon>Tracheophyta</taxon>
        <taxon>Spermatophyta</taxon>
        <taxon>Magnoliopsida</taxon>
        <taxon>Liliopsida</taxon>
        <taxon>Poales</taxon>
        <taxon>Poaceae</taxon>
        <taxon>PACMAD clade</taxon>
        <taxon>Arundinoideae</taxon>
        <taxon>Arundineae</taxon>
        <taxon>Arundo</taxon>
    </lineage>
</organism>
<sequence>MPSFGQIDDEDSVACVHIGKSWHIYYHQEDDLTVGLLKMNLASHGILFYT</sequence>
<evidence type="ECO:0000313" key="1">
    <source>
        <dbReference type="EMBL" id="JAE07284.1"/>
    </source>
</evidence>
<proteinExistence type="predicted"/>